<dbReference type="CDD" id="cd06661">
    <property type="entry name" value="GGCT_like"/>
    <property type="match status" value="1"/>
</dbReference>
<protein>
    <recommendedName>
        <fullName evidence="1">glutathione-specific gamma-glutamylcyclotransferase</fullName>
        <ecNumber evidence="1">4.3.2.7</ecNumber>
    </recommendedName>
</protein>
<evidence type="ECO:0000313" key="4">
    <source>
        <dbReference type="Proteomes" id="UP001219349"/>
    </source>
</evidence>
<dbReference type="EC" id="4.3.2.7" evidence="1"/>
<dbReference type="EMBL" id="CP067136">
    <property type="protein sequence ID" value="WCR09131.1"/>
    <property type="molecule type" value="Genomic_DNA"/>
</dbReference>
<dbReference type="Proteomes" id="UP001219349">
    <property type="component" value="Chromosome"/>
</dbReference>
<dbReference type="Gene3D" id="3.10.490.10">
    <property type="entry name" value="Gamma-glutamyl cyclotransferase-like"/>
    <property type="match status" value="1"/>
</dbReference>
<dbReference type="Pfam" id="PF04752">
    <property type="entry name" value="ChaC"/>
    <property type="match status" value="1"/>
</dbReference>
<gene>
    <name evidence="3" type="ORF">JHX87_17560</name>
</gene>
<accession>A0ABY7SQK8</accession>
<sequence>MVHWVFGYGSLMWDPGFKPAETVKARLEGYARSFCLRSTQFRGTEAAPGLVLGLDRNSGSACDGMAMRIPGAEHDEVMAYLHAREMSTDAYIETIVTLDLEDGRQVEALTYTMRKDHDHYACGLSLSEQARIIATAQGRRGPNADYLFNTAQHLREIGLADLAMNQLSDEVSRLLKPIQPKNSG</sequence>
<reference evidence="3 4" key="1">
    <citation type="submission" date="2021-01" db="EMBL/GenBank/DDBJ databases">
        <title>Biogeographic distribution of Paracoccus.</title>
        <authorList>
            <person name="Hollensteiner J."/>
            <person name="Leineberger J."/>
            <person name="Brinkhoff T."/>
            <person name="Daniel R."/>
        </authorList>
    </citation>
    <scope>NUCLEOTIDE SEQUENCE [LARGE SCALE GENOMIC DNA]</scope>
    <source>
        <strain evidence="3 4">KCTC 22803</strain>
    </source>
</reference>
<dbReference type="PANTHER" id="PTHR12192">
    <property type="entry name" value="CATION TRANSPORT PROTEIN CHAC-RELATED"/>
    <property type="match status" value="1"/>
</dbReference>
<evidence type="ECO:0000256" key="2">
    <source>
        <dbReference type="ARBA" id="ARBA00023239"/>
    </source>
</evidence>
<name>A0ABY7SQK8_9RHOB</name>
<evidence type="ECO:0000313" key="3">
    <source>
        <dbReference type="EMBL" id="WCR09131.1"/>
    </source>
</evidence>
<evidence type="ECO:0000256" key="1">
    <source>
        <dbReference type="ARBA" id="ARBA00012344"/>
    </source>
</evidence>
<keyword evidence="2" id="KW-0456">Lyase</keyword>
<dbReference type="PANTHER" id="PTHR12192:SF2">
    <property type="entry name" value="GLUTATHIONE-SPECIFIC GAMMA-GLUTAMYLCYCLOTRANSFERASE 2"/>
    <property type="match status" value="1"/>
</dbReference>
<dbReference type="InterPro" id="IPR006840">
    <property type="entry name" value="ChaC"/>
</dbReference>
<proteinExistence type="predicted"/>
<keyword evidence="4" id="KW-1185">Reference proteome</keyword>
<dbReference type="InterPro" id="IPR036568">
    <property type="entry name" value="GGCT-like_sf"/>
</dbReference>
<organism evidence="3 4">
    <name type="scientific">Paracoccus fistulariae</name>
    <dbReference type="NCBI Taxonomy" id="658446"/>
    <lineage>
        <taxon>Bacteria</taxon>
        <taxon>Pseudomonadati</taxon>
        <taxon>Pseudomonadota</taxon>
        <taxon>Alphaproteobacteria</taxon>
        <taxon>Rhodobacterales</taxon>
        <taxon>Paracoccaceae</taxon>
        <taxon>Paracoccus</taxon>
    </lineage>
</organism>
<dbReference type="InterPro" id="IPR013024">
    <property type="entry name" value="GGCT-like"/>
</dbReference>
<dbReference type="SUPFAM" id="SSF110857">
    <property type="entry name" value="Gamma-glutamyl cyclotransferase-like"/>
    <property type="match status" value="1"/>
</dbReference>